<reference evidence="1 2" key="1">
    <citation type="submission" date="2014-11" db="EMBL/GenBank/DDBJ databases">
        <authorList>
            <person name="Zhu J."/>
            <person name="Qi W."/>
            <person name="Song R."/>
        </authorList>
    </citation>
    <scope>NUCLEOTIDE SEQUENCE [LARGE SCALE GENOMIC DNA]</scope>
</reference>
<evidence type="ECO:0000313" key="2">
    <source>
        <dbReference type="Proteomes" id="UP000041254"/>
    </source>
</evidence>
<dbReference type="VEuPathDB" id="CryptoDB:Vbra_309"/>
<dbReference type="InParanoid" id="A0A0G4GJ56"/>
<protein>
    <submittedName>
        <fullName evidence="1">Uncharacterized protein</fullName>
    </submittedName>
</protein>
<dbReference type="AlphaFoldDB" id="A0A0G4GJ56"/>
<gene>
    <name evidence="1" type="ORF">Vbra_309</name>
</gene>
<sequence length="419" mass="46541">MAVQSGEEILVGPTPKAPAPSCCDITWTLGSFLGLSVAKDIALHLSSDIKKGQAPKKNPFSPPTVTLTTCGIDAGRLLEVLLDVKSAKKGKKVSQAKEEQQLRQELIRERSNLSRLWPPERQDTKALCSVLATLLAEPGGGKFMYVGTSPFSFGSSLEFQSLLPEDDINPSWSHRSTVDGQSPMFPKFAKTAVFPARFKNAFVAAIGSGVYRGEPRWTRMQQASEAMEEQPNRDERINSTDTFGSDFQEWFIEEAKKTPPPFKAAPASFCCATIWHPKVFLELDFEQDLKINEMDALFAPQKHSPNVTIVTCFNESPEKGETWNTLDFCYTIKEAVLQKEPQMIFHAYHFGASVMLREISPLAEPNPTFSFDVIHVKGGSKEIWKSFSRAMMQASFPSFPTTCAKQITLPLSKSRSSMP</sequence>
<dbReference type="EMBL" id="CDMY01000686">
    <property type="protein sequence ID" value="CEM29879.1"/>
    <property type="molecule type" value="Genomic_DNA"/>
</dbReference>
<keyword evidence="2" id="KW-1185">Reference proteome</keyword>
<proteinExistence type="predicted"/>
<organism evidence="1 2">
    <name type="scientific">Vitrella brassicaformis (strain CCMP3155)</name>
    <dbReference type="NCBI Taxonomy" id="1169540"/>
    <lineage>
        <taxon>Eukaryota</taxon>
        <taxon>Sar</taxon>
        <taxon>Alveolata</taxon>
        <taxon>Colpodellida</taxon>
        <taxon>Vitrellaceae</taxon>
        <taxon>Vitrella</taxon>
    </lineage>
</organism>
<accession>A0A0G4GJ56</accession>
<evidence type="ECO:0000313" key="1">
    <source>
        <dbReference type="EMBL" id="CEM29879.1"/>
    </source>
</evidence>
<dbReference type="Proteomes" id="UP000041254">
    <property type="component" value="Unassembled WGS sequence"/>
</dbReference>
<name>A0A0G4GJ56_VITBC</name>